<dbReference type="VEuPathDB" id="FungiDB:GMDG_08492"/>
<feature type="domain" description="Amino acid permease/ SLC12A" evidence="7">
    <location>
        <begin position="1"/>
        <end position="75"/>
    </location>
</feature>
<sequence>MILFFFVFTVFFIGLLVPYTNERLISSASDATASPFVIAADLAGVKVLPGIINAVLFVVLSAANSNVYSRSRVRHSDPHSSAYRLGKDEDTGGRDPRRACARRLGPEIFHPCLRTHNLSSGASTVFGWPLNISAFFVAYVSLILFVVLFAGHKIITRSKWVRSAEADILTGSLACEDEEWGSIAPTTM</sequence>
<evidence type="ECO:0000259" key="7">
    <source>
        <dbReference type="Pfam" id="PF00324"/>
    </source>
</evidence>
<feature type="compositionally biased region" description="Basic and acidic residues" evidence="5">
    <location>
        <begin position="85"/>
        <end position="97"/>
    </location>
</feature>
<dbReference type="AlphaFoldDB" id="L8G387"/>
<evidence type="ECO:0000256" key="4">
    <source>
        <dbReference type="ARBA" id="ARBA00023136"/>
    </source>
</evidence>
<dbReference type="Gene3D" id="1.20.1740.10">
    <property type="entry name" value="Amino acid/polyamine transporter I"/>
    <property type="match status" value="1"/>
</dbReference>
<organism evidence="8 9">
    <name type="scientific">Pseudogymnoascus destructans (strain ATCC MYA-4855 / 20631-21)</name>
    <name type="common">Bat white-nose syndrome fungus</name>
    <name type="synonym">Geomyces destructans</name>
    <dbReference type="NCBI Taxonomy" id="658429"/>
    <lineage>
        <taxon>Eukaryota</taxon>
        <taxon>Fungi</taxon>
        <taxon>Dikarya</taxon>
        <taxon>Ascomycota</taxon>
        <taxon>Pezizomycotina</taxon>
        <taxon>Leotiomycetes</taxon>
        <taxon>Thelebolales</taxon>
        <taxon>Thelebolaceae</taxon>
        <taxon>Pseudogymnoascus</taxon>
    </lineage>
</organism>
<keyword evidence="2 6" id="KW-0812">Transmembrane</keyword>
<gene>
    <name evidence="8" type="ORF">GMDG_08492</name>
</gene>
<evidence type="ECO:0000256" key="2">
    <source>
        <dbReference type="ARBA" id="ARBA00022692"/>
    </source>
</evidence>
<dbReference type="PANTHER" id="PTHR43341:SF4">
    <property type="entry name" value="ARGININE PERMEASE CAN1-RELATED"/>
    <property type="match status" value="1"/>
</dbReference>
<keyword evidence="9" id="KW-1185">Reference proteome</keyword>
<dbReference type="Pfam" id="PF00324">
    <property type="entry name" value="AA_permease"/>
    <property type="match status" value="1"/>
</dbReference>
<comment type="subcellular location">
    <subcellularLocation>
        <location evidence="1">Membrane</location>
        <topology evidence="1">Multi-pass membrane protein</topology>
    </subcellularLocation>
</comment>
<proteinExistence type="predicted"/>
<feature type="region of interest" description="Disordered" evidence="5">
    <location>
        <begin position="77"/>
        <end position="97"/>
    </location>
</feature>
<dbReference type="GO" id="GO:0016020">
    <property type="term" value="C:membrane"/>
    <property type="evidence" value="ECO:0007669"/>
    <property type="project" value="UniProtKB-SubCell"/>
</dbReference>
<dbReference type="STRING" id="658429.L8G387"/>
<evidence type="ECO:0000256" key="1">
    <source>
        <dbReference type="ARBA" id="ARBA00004141"/>
    </source>
</evidence>
<protein>
    <recommendedName>
        <fullName evidence="7">Amino acid permease/ SLC12A domain-containing protein</fullName>
    </recommendedName>
</protein>
<dbReference type="InterPro" id="IPR050524">
    <property type="entry name" value="APC_YAT"/>
</dbReference>
<dbReference type="PANTHER" id="PTHR43341">
    <property type="entry name" value="AMINO ACID PERMEASE"/>
    <property type="match status" value="1"/>
</dbReference>
<dbReference type="InParanoid" id="L8G387"/>
<keyword evidence="3 6" id="KW-1133">Transmembrane helix</keyword>
<dbReference type="GO" id="GO:0015171">
    <property type="term" value="F:amino acid transmembrane transporter activity"/>
    <property type="evidence" value="ECO:0007669"/>
    <property type="project" value="TreeGrafter"/>
</dbReference>
<evidence type="ECO:0000256" key="6">
    <source>
        <dbReference type="SAM" id="Phobius"/>
    </source>
</evidence>
<dbReference type="EMBL" id="GL573547">
    <property type="protein sequence ID" value="ELR07577.1"/>
    <property type="molecule type" value="Genomic_DNA"/>
</dbReference>
<keyword evidence="4 6" id="KW-0472">Membrane</keyword>
<accession>L8G387</accession>
<evidence type="ECO:0000256" key="5">
    <source>
        <dbReference type="SAM" id="MobiDB-lite"/>
    </source>
</evidence>
<feature type="transmembrane region" description="Helical" evidence="6">
    <location>
        <begin position="126"/>
        <end position="150"/>
    </location>
</feature>
<evidence type="ECO:0000313" key="9">
    <source>
        <dbReference type="Proteomes" id="UP000011064"/>
    </source>
</evidence>
<evidence type="ECO:0000313" key="8">
    <source>
        <dbReference type="EMBL" id="ELR07577.1"/>
    </source>
</evidence>
<name>L8G387_PSED2</name>
<reference evidence="9" key="1">
    <citation type="submission" date="2010-09" db="EMBL/GenBank/DDBJ databases">
        <title>The genome sequence of Geomyces destructans 20631-21.</title>
        <authorList>
            <consortium name="The Broad Institute Genome Sequencing Platform"/>
            <person name="Cuomo C.A."/>
            <person name="Blehert D.S."/>
            <person name="Lorch J.M."/>
            <person name="Young S.K."/>
            <person name="Zeng Q."/>
            <person name="Gargeya S."/>
            <person name="Fitzgerald M."/>
            <person name="Haas B."/>
            <person name="Abouelleil A."/>
            <person name="Alvarado L."/>
            <person name="Arachchi H.M."/>
            <person name="Berlin A."/>
            <person name="Brown A."/>
            <person name="Chapman S.B."/>
            <person name="Chen Z."/>
            <person name="Dunbar C."/>
            <person name="Freedman E."/>
            <person name="Gearin G."/>
            <person name="Gellesch M."/>
            <person name="Goldberg J."/>
            <person name="Griggs A."/>
            <person name="Gujja S."/>
            <person name="Heiman D."/>
            <person name="Howarth C."/>
            <person name="Larson L."/>
            <person name="Lui A."/>
            <person name="MacDonald P.J.P."/>
            <person name="Montmayeur A."/>
            <person name="Murphy C."/>
            <person name="Neiman D."/>
            <person name="Pearson M."/>
            <person name="Priest M."/>
            <person name="Roberts A."/>
            <person name="Saif S."/>
            <person name="Shea T."/>
            <person name="Shenoy N."/>
            <person name="Sisk P."/>
            <person name="Stolte C."/>
            <person name="Sykes S."/>
            <person name="Wortman J."/>
            <person name="Nusbaum C."/>
            <person name="Birren B."/>
        </authorList>
    </citation>
    <scope>NUCLEOTIDE SEQUENCE [LARGE SCALE GENOMIC DNA]</scope>
    <source>
        <strain evidence="9">ATCC MYA-4855 / 20631-21</strain>
    </source>
</reference>
<dbReference type="HOGENOM" id="CLU_1441613_0_0_1"/>
<dbReference type="Proteomes" id="UP000011064">
    <property type="component" value="Unassembled WGS sequence"/>
</dbReference>
<evidence type="ECO:0000256" key="3">
    <source>
        <dbReference type="ARBA" id="ARBA00022989"/>
    </source>
</evidence>
<dbReference type="InterPro" id="IPR004841">
    <property type="entry name" value="AA-permease/SLC12A_dom"/>
</dbReference>